<protein>
    <submittedName>
        <fullName evidence="2">Uncharacterized protein</fullName>
    </submittedName>
</protein>
<proteinExistence type="predicted"/>
<evidence type="ECO:0000313" key="2">
    <source>
        <dbReference type="EMBL" id="CAD1830457.1"/>
    </source>
</evidence>
<accession>A0A6V7PI13</accession>
<gene>
    <name evidence="2" type="ORF">CB5_LOCUS13668</name>
</gene>
<feature type="region of interest" description="Disordered" evidence="1">
    <location>
        <begin position="100"/>
        <end position="134"/>
    </location>
</feature>
<feature type="compositionally biased region" description="Low complexity" evidence="1">
    <location>
        <begin position="19"/>
        <end position="28"/>
    </location>
</feature>
<sequence>MSGAIAGARRNPSGGGGEAAPVVTLAAAAERRRRTTLRRDRNGQKGGGGGGAALAPDELVAAAPPSRGHALGVVAAAAYLSGAFAATSFLKSSVRVFDVNSNSSVPRRPRPPSEVYGLQFDPKVTPPFDRSPFL</sequence>
<feature type="region of interest" description="Disordered" evidence="1">
    <location>
        <begin position="1"/>
        <end position="55"/>
    </location>
</feature>
<organism evidence="2">
    <name type="scientific">Ananas comosus var. bracteatus</name>
    <name type="common">red pineapple</name>
    <dbReference type="NCBI Taxonomy" id="296719"/>
    <lineage>
        <taxon>Eukaryota</taxon>
        <taxon>Viridiplantae</taxon>
        <taxon>Streptophyta</taxon>
        <taxon>Embryophyta</taxon>
        <taxon>Tracheophyta</taxon>
        <taxon>Spermatophyta</taxon>
        <taxon>Magnoliopsida</taxon>
        <taxon>Liliopsida</taxon>
        <taxon>Poales</taxon>
        <taxon>Bromeliaceae</taxon>
        <taxon>Bromelioideae</taxon>
        <taxon>Ananas</taxon>
    </lineage>
</organism>
<dbReference type="EMBL" id="LR862148">
    <property type="protein sequence ID" value="CAD1830457.1"/>
    <property type="molecule type" value="Genomic_DNA"/>
</dbReference>
<name>A0A6V7PI13_ANACO</name>
<reference evidence="2" key="1">
    <citation type="submission" date="2020-07" db="EMBL/GenBank/DDBJ databases">
        <authorList>
            <person name="Lin J."/>
        </authorList>
    </citation>
    <scope>NUCLEOTIDE SEQUENCE</scope>
</reference>
<evidence type="ECO:0000256" key="1">
    <source>
        <dbReference type="SAM" id="MobiDB-lite"/>
    </source>
</evidence>
<dbReference type="AlphaFoldDB" id="A0A6V7PI13"/>